<dbReference type="Proteomes" id="UP000186922">
    <property type="component" value="Unassembled WGS sequence"/>
</dbReference>
<evidence type="ECO:0000256" key="1">
    <source>
        <dbReference type="ARBA" id="ARBA00005585"/>
    </source>
</evidence>
<feature type="transmembrane region" description="Helical" evidence="2">
    <location>
        <begin position="341"/>
        <end position="362"/>
    </location>
</feature>
<evidence type="ECO:0000259" key="3">
    <source>
        <dbReference type="PROSITE" id="PS50156"/>
    </source>
</evidence>
<feature type="domain" description="SSD" evidence="3">
    <location>
        <begin position="1"/>
        <end position="80"/>
    </location>
</feature>
<dbReference type="PANTHER" id="PTHR10796">
    <property type="entry name" value="PATCHED-RELATED"/>
    <property type="match status" value="1"/>
</dbReference>
<sequence length="474" mass="53053">MELRMISNARPNLPRNDKMGLTMQRSFMTIVLCMLSNFLVFAVGIGSSLPIVRSFCVFGVTSSVGIFISQILFLFGCLSAWQNTYESHASALICCYTRNAASERNSPSLYTWLKPVFGFLASNLHDNIGKGFVFLGVTVLTGVCVYFLFSLRIVFSLRRYDQGLLEATSGFTPRFDDFGASEASLGCVYLGDIPYHLRQSELRTFQRYLKEHASIRPRSVASWFDRYQGWIANYQKLRAIGYYNGTGGLDTGILDKTVFYQSVTKFVLEKNYEEDVVLIRRPDDDLEILTSRICFRFVVGLHPDNYSLAAENIANVAADLQLGKAYVDSNMMLEVLVQKTLANELWVLFGAYFVVLLIVAALTIQSVISALVVFVSFALLTIHSIGLISSQKISIDSMMLVTTFCYISIVSQTIFYEATVFNRLDGKFERKARLKSTLIAAGPPALACFLCAICTTIPLFDSSVESFRLILKAR</sequence>
<protein>
    <recommendedName>
        <fullName evidence="3">SSD domain-containing protein</fullName>
    </recommendedName>
</protein>
<dbReference type="EMBL" id="BDGG01000010">
    <property type="protein sequence ID" value="GAV04422.1"/>
    <property type="molecule type" value="Genomic_DNA"/>
</dbReference>
<comment type="caution">
    <text evidence="4">The sequence shown here is derived from an EMBL/GenBank/DDBJ whole genome shotgun (WGS) entry which is preliminary data.</text>
</comment>
<feature type="transmembrane region" description="Helical" evidence="2">
    <location>
        <begin position="438"/>
        <end position="460"/>
    </location>
</feature>
<dbReference type="InterPro" id="IPR051697">
    <property type="entry name" value="Patched_domain-protein"/>
</dbReference>
<evidence type="ECO:0000256" key="2">
    <source>
        <dbReference type="SAM" id="Phobius"/>
    </source>
</evidence>
<dbReference type="SUPFAM" id="SSF82866">
    <property type="entry name" value="Multidrug efflux transporter AcrB transmembrane domain"/>
    <property type="match status" value="1"/>
</dbReference>
<dbReference type="AlphaFoldDB" id="A0A1D1VS83"/>
<dbReference type="InterPro" id="IPR000731">
    <property type="entry name" value="SSD"/>
</dbReference>
<proteinExistence type="inferred from homology"/>
<comment type="similarity">
    <text evidence="1">Belongs to the patched family.</text>
</comment>
<keyword evidence="5" id="KW-1185">Reference proteome</keyword>
<keyword evidence="2" id="KW-0812">Transmembrane</keyword>
<accession>A0A1D1VS83</accession>
<feature type="transmembrane region" description="Helical" evidence="2">
    <location>
        <begin position="26"/>
        <end position="45"/>
    </location>
</feature>
<organism evidence="4 5">
    <name type="scientific">Ramazzottius varieornatus</name>
    <name type="common">Water bear</name>
    <name type="synonym">Tardigrade</name>
    <dbReference type="NCBI Taxonomy" id="947166"/>
    <lineage>
        <taxon>Eukaryota</taxon>
        <taxon>Metazoa</taxon>
        <taxon>Ecdysozoa</taxon>
        <taxon>Tardigrada</taxon>
        <taxon>Eutardigrada</taxon>
        <taxon>Parachela</taxon>
        <taxon>Hypsibioidea</taxon>
        <taxon>Ramazzottiidae</taxon>
        <taxon>Ramazzottius</taxon>
    </lineage>
</organism>
<keyword evidence="2" id="KW-0472">Membrane</keyword>
<reference evidence="4 5" key="1">
    <citation type="journal article" date="2016" name="Nat. Commun.">
        <title>Extremotolerant tardigrade genome and improved radiotolerance of human cultured cells by tardigrade-unique protein.</title>
        <authorList>
            <person name="Hashimoto T."/>
            <person name="Horikawa D.D."/>
            <person name="Saito Y."/>
            <person name="Kuwahara H."/>
            <person name="Kozuka-Hata H."/>
            <person name="Shin-I T."/>
            <person name="Minakuchi Y."/>
            <person name="Ohishi K."/>
            <person name="Motoyama A."/>
            <person name="Aizu T."/>
            <person name="Enomoto A."/>
            <person name="Kondo K."/>
            <person name="Tanaka S."/>
            <person name="Hara Y."/>
            <person name="Koshikawa S."/>
            <person name="Sagara H."/>
            <person name="Miura T."/>
            <person name="Yokobori S."/>
            <person name="Miyagawa K."/>
            <person name="Suzuki Y."/>
            <person name="Kubo T."/>
            <person name="Oyama M."/>
            <person name="Kohara Y."/>
            <person name="Fujiyama A."/>
            <person name="Arakawa K."/>
            <person name="Katayama T."/>
            <person name="Toyoda A."/>
            <person name="Kunieda T."/>
        </authorList>
    </citation>
    <scope>NUCLEOTIDE SEQUENCE [LARGE SCALE GENOMIC DNA]</scope>
    <source>
        <strain evidence="4 5">YOKOZUNA-1</strain>
    </source>
</reference>
<dbReference type="InterPro" id="IPR053958">
    <property type="entry name" value="HMGCR/SNAP/NPC1-like_SSD"/>
</dbReference>
<evidence type="ECO:0000313" key="4">
    <source>
        <dbReference type="EMBL" id="GAV04422.1"/>
    </source>
</evidence>
<dbReference type="PANTHER" id="PTHR10796:SF92">
    <property type="entry name" value="PATCHED-RELATED, ISOFORM A"/>
    <property type="match status" value="1"/>
</dbReference>
<gene>
    <name evidence="4" type="primary">RvY_14701</name>
    <name evidence="4" type="synonym">RvY_14701.1</name>
    <name evidence="4" type="ORF">RvY_14701-1</name>
</gene>
<dbReference type="STRING" id="947166.A0A1D1VS83"/>
<feature type="transmembrane region" description="Helical" evidence="2">
    <location>
        <begin position="368"/>
        <end position="388"/>
    </location>
</feature>
<keyword evidence="2" id="KW-1133">Transmembrane helix</keyword>
<name>A0A1D1VS83_RAMVA</name>
<dbReference type="Pfam" id="PF12349">
    <property type="entry name" value="Sterol-sensing"/>
    <property type="match status" value="1"/>
</dbReference>
<dbReference type="GO" id="GO:0016020">
    <property type="term" value="C:membrane"/>
    <property type="evidence" value="ECO:0007669"/>
    <property type="project" value="TreeGrafter"/>
</dbReference>
<feature type="transmembrane region" description="Helical" evidence="2">
    <location>
        <begin position="132"/>
        <end position="155"/>
    </location>
</feature>
<feature type="transmembrane region" description="Helical" evidence="2">
    <location>
        <begin position="400"/>
        <end position="418"/>
    </location>
</feature>
<evidence type="ECO:0000313" key="5">
    <source>
        <dbReference type="Proteomes" id="UP000186922"/>
    </source>
</evidence>
<dbReference type="OrthoDB" id="6510177at2759"/>
<feature type="transmembrane region" description="Helical" evidence="2">
    <location>
        <begin position="57"/>
        <end position="81"/>
    </location>
</feature>
<dbReference type="PROSITE" id="PS50156">
    <property type="entry name" value="SSD"/>
    <property type="match status" value="1"/>
</dbReference>